<dbReference type="NCBIfam" id="TIGR02867">
    <property type="entry name" value="spore_II_P"/>
    <property type="match status" value="1"/>
</dbReference>
<feature type="region of interest" description="Disordered" evidence="1">
    <location>
        <begin position="158"/>
        <end position="178"/>
    </location>
</feature>
<dbReference type="EMBL" id="JYBP01000003">
    <property type="protein sequence ID" value="KJE27081.1"/>
    <property type="molecule type" value="Genomic_DNA"/>
</dbReference>
<evidence type="ECO:0000256" key="1">
    <source>
        <dbReference type="SAM" id="MobiDB-lite"/>
    </source>
</evidence>
<comment type="caution">
    <text evidence="3">The sequence shown here is derived from an EMBL/GenBank/DDBJ whole genome shotgun (WGS) entry which is preliminary data.</text>
</comment>
<sequence>MKRWRSPNVMIAIPGASIKKLLMLIILGCMMMFMLVGALTSLRPEYRPSSSSLNDMAAHFPEETFIRLFALENRYFAQLLPKDRRQTNYSSLLFRLATSINPDDPRSLLGSELPGFALYDSKILIAGEGTDYTNMPYESAPPLEAMLAERQASVDELEQANKNEDEKPVPPPSQTTGGKKVVYIYNTHTHESFLPALKGVTDPDLAFHPTVNITKVGEKLAEELEKRGIGAEVSKIDIVSELLKKGMKYSQSYDMSRQTVIAAMKQNRDLRYFIDIHRDSRRRKYTTATINGVDYARVAFIIGGENATYEKNLQLATALHQLLQKKYPGLSRGVIEKKGAGTNGKFNQDLSKNAILIEVGGVENTFTELFRSVSALAEVFSDYYWQAEKVEAPAPAEKK</sequence>
<evidence type="ECO:0000313" key="3">
    <source>
        <dbReference type="EMBL" id="KJE27081.1"/>
    </source>
</evidence>
<gene>
    <name evidence="3" type="primary">spoIIP</name>
    <name evidence="3" type="ORF">LG52_488</name>
</gene>
<dbReference type="Proteomes" id="UP000032522">
    <property type="component" value="Unassembled WGS sequence"/>
</dbReference>
<evidence type="ECO:0000313" key="4">
    <source>
        <dbReference type="Proteomes" id="UP000032522"/>
    </source>
</evidence>
<accession>A0A0D8BSE6</accession>
<keyword evidence="2" id="KW-0472">Membrane</keyword>
<reference evidence="3 4" key="1">
    <citation type="submission" date="2015-01" db="EMBL/GenBank/DDBJ databases">
        <authorList>
            <person name="Filippidou S."/>
            <person name="Jeanneret N."/>
            <person name="Russel-Delif L."/>
            <person name="Junier T."/>
            <person name="Wunderlin T."/>
            <person name="Molina V."/>
            <person name="Johnson S.L."/>
            <person name="Davenport K.W."/>
            <person name="Chain P.S."/>
            <person name="Dorador C."/>
            <person name="Junier P."/>
        </authorList>
    </citation>
    <scope>NUCLEOTIDE SEQUENCE [LARGE SCALE GENOMIC DNA]</scope>
    <source>
        <strain evidence="3 4">Et7/4</strain>
    </source>
</reference>
<organism evidence="3 4">
    <name type="scientific">Geobacillus kaustophilus</name>
    <dbReference type="NCBI Taxonomy" id="1462"/>
    <lineage>
        <taxon>Bacteria</taxon>
        <taxon>Bacillati</taxon>
        <taxon>Bacillota</taxon>
        <taxon>Bacilli</taxon>
        <taxon>Bacillales</taxon>
        <taxon>Anoxybacillaceae</taxon>
        <taxon>Geobacillus</taxon>
        <taxon>Geobacillus thermoleovorans group</taxon>
    </lineage>
</organism>
<name>A0A0D8BSE6_GEOKU</name>
<dbReference type="InterPro" id="IPR010897">
    <property type="entry name" value="Spore_II_P"/>
</dbReference>
<dbReference type="OrthoDB" id="1633470at2"/>
<dbReference type="SUPFAM" id="SSF53187">
    <property type="entry name" value="Zn-dependent exopeptidases"/>
    <property type="match status" value="1"/>
</dbReference>
<dbReference type="Pfam" id="PF07454">
    <property type="entry name" value="SpoIIP"/>
    <property type="match status" value="1"/>
</dbReference>
<feature type="transmembrane region" description="Helical" evidence="2">
    <location>
        <begin position="21"/>
        <end position="42"/>
    </location>
</feature>
<proteinExistence type="predicted"/>
<protein>
    <submittedName>
        <fullName evidence="3">Stage II sporulation P family protein</fullName>
    </submittedName>
</protein>
<keyword evidence="2" id="KW-0812">Transmembrane</keyword>
<dbReference type="AlphaFoldDB" id="A0A0D8BSE6"/>
<keyword evidence="2" id="KW-1133">Transmembrane helix</keyword>
<evidence type="ECO:0000256" key="2">
    <source>
        <dbReference type="SAM" id="Phobius"/>
    </source>
</evidence>
<feature type="compositionally biased region" description="Basic and acidic residues" evidence="1">
    <location>
        <begin position="159"/>
        <end position="168"/>
    </location>
</feature>
<dbReference type="RefSeq" id="WP_044730783.1">
    <property type="nucleotide sequence ID" value="NZ_JYBP01000003.1"/>
</dbReference>
<dbReference type="PATRIC" id="fig|1462.6.peg.620"/>